<dbReference type="Pfam" id="PF01174">
    <property type="entry name" value="SNO"/>
    <property type="match status" value="2"/>
</dbReference>
<feature type="active site" description="Nucleophile" evidence="7">
    <location>
        <position position="89"/>
    </location>
</feature>
<dbReference type="STRING" id="983966.A0A1E4S8H7"/>
<dbReference type="PROSITE" id="PS51130">
    <property type="entry name" value="PDXT_SNO_2"/>
    <property type="match status" value="1"/>
</dbReference>
<protein>
    <recommendedName>
        <fullName evidence="2">glutaminase</fullName>
        <ecNumber evidence="2">3.5.1.2</ecNumber>
    </recommendedName>
</protein>
<dbReference type="RefSeq" id="XP_020072855.1">
    <property type="nucleotide sequence ID" value="XM_020213939.1"/>
</dbReference>
<evidence type="ECO:0000256" key="3">
    <source>
        <dbReference type="ARBA" id="ARBA00022801"/>
    </source>
</evidence>
<dbReference type="InterPro" id="IPR021196">
    <property type="entry name" value="PdxT/SNO_CS"/>
</dbReference>
<dbReference type="GO" id="GO:0005829">
    <property type="term" value="C:cytosol"/>
    <property type="evidence" value="ECO:0007669"/>
    <property type="project" value="TreeGrafter"/>
</dbReference>
<dbReference type="PIRSF" id="PIRSF005639">
    <property type="entry name" value="Glut_amidoT_SNO"/>
    <property type="match status" value="1"/>
</dbReference>
<dbReference type="PROSITE" id="PS01236">
    <property type="entry name" value="PDXT_SNO_1"/>
    <property type="match status" value="1"/>
</dbReference>
<sequence length="237" mass="26737">MTVKQYTVGVLSLQGAFKEHIDLFKLATESQHEKFHFLEVKTPQQLLRCDALVIPGGESTSMSLIAERTKMIQPLVDFIHSGKPLWGTCAGLIFLSREIVNGRPNQKALGAIDIQVKRNAFGRQLDSFESMLDFSGFIEAVDQFPAIFIRAPVISKVLPTEYNEEYITMKLVDDQSPIIRSENESVNKSKVELLYTLDNGLVVAARQGNVLVTSFHPELSDDCRFHRWFIQEFVAST</sequence>
<feature type="binding site" evidence="8">
    <location>
        <begin position="149"/>
        <end position="150"/>
    </location>
    <ligand>
        <name>L-glutamine</name>
        <dbReference type="ChEBI" id="CHEBI:58359"/>
    </ligand>
</feature>
<organism evidence="9 10">
    <name type="scientific">Cyberlindnera jadinii (strain ATCC 18201 / CBS 1600 / BCRC 20928 / JCM 3617 / NBRC 0987 / NRRL Y-1542)</name>
    <name type="common">Torula yeast</name>
    <name type="synonym">Candida utilis</name>
    <dbReference type="NCBI Taxonomy" id="983966"/>
    <lineage>
        <taxon>Eukaryota</taxon>
        <taxon>Fungi</taxon>
        <taxon>Dikarya</taxon>
        <taxon>Ascomycota</taxon>
        <taxon>Saccharomycotina</taxon>
        <taxon>Saccharomycetes</taxon>
        <taxon>Phaffomycetales</taxon>
        <taxon>Phaffomycetaceae</taxon>
        <taxon>Cyberlindnera</taxon>
    </lineage>
</organism>
<feature type="binding site" evidence="8">
    <location>
        <begin position="57"/>
        <end position="59"/>
    </location>
    <ligand>
        <name>L-glutamine</name>
        <dbReference type="ChEBI" id="CHEBI:58359"/>
    </ligand>
</feature>
<dbReference type="EMBL" id="KV453925">
    <property type="protein sequence ID" value="ODV75816.1"/>
    <property type="molecule type" value="Genomic_DNA"/>
</dbReference>
<evidence type="ECO:0000256" key="7">
    <source>
        <dbReference type="PIRSR" id="PIRSR005639-1"/>
    </source>
</evidence>
<keyword evidence="5" id="KW-0456">Lyase</keyword>
<dbReference type="PROSITE" id="PS51273">
    <property type="entry name" value="GATASE_TYPE_1"/>
    <property type="match status" value="1"/>
</dbReference>
<dbReference type="GO" id="GO:0016829">
    <property type="term" value="F:lyase activity"/>
    <property type="evidence" value="ECO:0007669"/>
    <property type="project" value="UniProtKB-KW"/>
</dbReference>
<dbReference type="GO" id="GO:0042823">
    <property type="term" value="P:pyridoxal phosphate biosynthetic process"/>
    <property type="evidence" value="ECO:0007669"/>
    <property type="project" value="InterPro"/>
</dbReference>
<dbReference type="PANTHER" id="PTHR31559">
    <property type="entry name" value="PYRIDOXAL 5'-PHOSPHATE SYNTHASE SUBUNIT SNO"/>
    <property type="match status" value="1"/>
</dbReference>
<comment type="catalytic activity">
    <reaction evidence="6">
        <text>L-glutamine + H2O = L-glutamate + NH4(+)</text>
        <dbReference type="Rhea" id="RHEA:15889"/>
        <dbReference type="ChEBI" id="CHEBI:15377"/>
        <dbReference type="ChEBI" id="CHEBI:28938"/>
        <dbReference type="ChEBI" id="CHEBI:29985"/>
        <dbReference type="ChEBI" id="CHEBI:58359"/>
        <dbReference type="EC" id="3.5.1.2"/>
    </reaction>
</comment>
<evidence type="ECO:0000313" key="9">
    <source>
        <dbReference type="EMBL" id="ODV75816.1"/>
    </source>
</evidence>
<evidence type="ECO:0000256" key="6">
    <source>
        <dbReference type="ARBA" id="ARBA00049534"/>
    </source>
</evidence>
<dbReference type="OMA" id="GMIMLAD"/>
<dbReference type="GO" id="GO:1903600">
    <property type="term" value="C:glutaminase complex"/>
    <property type="evidence" value="ECO:0007669"/>
    <property type="project" value="TreeGrafter"/>
</dbReference>
<dbReference type="Gene3D" id="3.40.50.880">
    <property type="match status" value="1"/>
</dbReference>
<reference evidence="9 10" key="1">
    <citation type="journal article" date="2016" name="Proc. Natl. Acad. Sci. U.S.A.">
        <title>Comparative genomics of biotechnologically important yeasts.</title>
        <authorList>
            <person name="Riley R."/>
            <person name="Haridas S."/>
            <person name="Wolfe K.H."/>
            <person name="Lopes M.R."/>
            <person name="Hittinger C.T."/>
            <person name="Goeker M."/>
            <person name="Salamov A.A."/>
            <person name="Wisecaver J.H."/>
            <person name="Long T.M."/>
            <person name="Calvey C.H."/>
            <person name="Aerts A.L."/>
            <person name="Barry K.W."/>
            <person name="Choi C."/>
            <person name="Clum A."/>
            <person name="Coughlan A.Y."/>
            <person name="Deshpande S."/>
            <person name="Douglass A.P."/>
            <person name="Hanson S.J."/>
            <person name="Klenk H.-P."/>
            <person name="LaButti K.M."/>
            <person name="Lapidus A."/>
            <person name="Lindquist E.A."/>
            <person name="Lipzen A.M."/>
            <person name="Meier-Kolthoff J.P."/>
            <person name="Ohm R.A."/>
            <person name="Otillar R.P."/>
            <person name="Pangilinan J.L."/>
            <person name="Peng Y."/>
            <person name="Rokas A."/>
            <person name="Rosa C.A."/>
            <person name="Scheuner C."/>
            <person name="Sibirny A.A."/>
            <person name="Slot J.C."/>
            <person name="Stielow J.B."/>
            <person name="Sun H."/>
            <person name="Kurtzman C.P."/>
            <person name="Blackwell M."/>
            <person name="Grigoriev I.V."/>
            <person name="Jeffries T.W."/>
        </authorList>
    </citation>
    <scope>NUCLEOTIDE SEQUENCE [LARGE SCALE GENOMIC DNA]</scope>
    <source>
        <strain evidence="10">ATCC 18201 / CBS 1600 / BCRC 20928 / JCM 3617 / NBRC 0987 / NRRL Y-1542</strain>
    </source>
</reference>
<evidence type="ECO:0000256" key="1">
    <source>
        <dbReference type="ARBA" id="ARBA00008345"/>
    </source>
</evidence>
<comment type="similarity">
    <text evidence="1">Belongs to the glutaminase PdxT/SNO family.</text>
</comment>
<evidence type="ECO:0000256" key="8">
    <source>
        <dbReference type="PIRSR" id="PIRSR005639-2"/>
    </source>
</evidence>
<evidence type="ECO:0000256" key="4">
    <source>
        <dbReference type="ARBA" id="ARBA00022962"/>
    </source>
</evidence>
<keyword evidence="9" id="KW-0808">Transferase</keyword>
<dbReference type="AlphaFoldDB" id="A0A1E4S8H7"/>
<keyword evidence="4 9" id="KW-0315">Glutamine amidotransferase</keyword>
<feature type="binding site" evidence="8">
    <location>
        <position position="118"/>
    </location>
    <ligand>
        <name>L-glutamine</name>
        <dbReference type="ChEBI" id="CHEBI:58359"/>
    </ligand>
</feature>
<keyword evidence="10" id="KW-1185">Reference proteome</keyword>
<dbReference type="InterPro" id="IPR002161">
    <property type="entry name" value="PdxT/SNO"/>
</dbReference>
<keyword evidence="3" id="KW-0378">Hydrolase</keyword>
<dbReference type="InterPro" id="IPR029062">
    <property type="entry name" value="Class_I_gatase-like"/>
</dbReference>
<proteinExistence type="inferred from homology"/>
<evidence type="ECO:0000256" key="5">
    <source>
        <dbReference type="ARBA" id="ARBA00023239"/>
    </source>
</evidence>
<name>A0A1E4S8H7_CYBJN</name>
<evidence type="ECO:0000313" key="10">
    <source>
        <dbReference type="Proteomes" id="UP000094389"/>
    </source>
</evidence>
<dbReference type="HAMAP" id="MF_01615">
    <property type="entry name" value="PdxT"/>
    <property type="match status" value="1"/>
</dbReference>
<dbReference type="NCBIfam" id="TIGR03800">
    <property type="entry name" value="PLP_synth_Pdx2"/>
    <property type="match status" value="1"/>
</dbReference>
<dbReference type="EC" id="3.5.1.2" evidence="2"/>
<dbReference type="GO" id="GO:0016740">
    <property type="term" value="F:transferase activity"/>
    <property type="evidence" value="ECO:0007669"/>
    <property type="project" value="UniProtKB-KW"/>
</dbReference>
<dbReference type="GO" id="GO:0008614">
    <property type="term" value="P:pyridoxine metabolic process"/>
    <property type="evidence" value="ECO:0007669"/>
    <property type="project" value="TreeGrafter"/>
</dbReference>
<dbReference type="CDD" id="cd01749">
    <property type="entry name" value="GATase1_PB"/>
    <property type="match status" value="1"/>
</dbReference>
<dbReference type="PANTHER" id="PTHR31559:SF0">
    <property type="entry name" value="PYRIDOXAL 5'-PHOSPHATE SYNTHASE SUBUNIT SNO1-RELATED"/>
    <property type="match status" value="1"/>
</dbReference>
<evidence type="ECO:0000256" key="2">
    <source>
        <dbReference type="ARBA" id="ARBA00012918"/>
    </source>
</evidence>
<dbReference type="GO" id="GO:0004359">
    <property type="term" value="F:glutaminase activity"/>
    <property type="evidence" value="ECO:0007669"/>
    <property type="project" value="UniProtKB-EC"/>
</dbReference>
<feature type="active site" description="Charge relay system" evidence="7">
    <location>
        <position position="218"/>
    </location>
</feature>
<feature type="active site" description="Charge relay system" evidence="7">
    <location>
        <position position="216"/>
    </location>
</feature>
<gene>
    <name evidence="9" type="ORF">CYBJADRAFT_165217</name>
</gene>
<accession>A0A1E4S8H7</accession>
<dbReference type="GeneID" id="30988335"/>
<dbReference type="Proteomes" id="UP000094389">
    <property type="component" value="Unassembled WGS sequence"/>
</dbReference>
<dbReference type="SUPFAM" id="SSF52317">
    <property type="entry name" value="Class I glutamine amidotransferase-like"/>
    <property type="match status" value="1"/>
</dbReference>
<dbReference type="OrthoDB" id="2039at2759"/>